<dbReference type="Proteomes" id="UP001497535">
    <property type="component" value="Unassembled WGS sequence"/>
</dbReference>
<accession>A0ACB1A853</accession>
<sequence length="133" mass="14906">MKHEIFFKLFVLILTSILVENKQNKQLLKDKSNFIFLTFSNDSDSNLEVNLVLGEKDLHKKQLILTSKHHKSESETAKVTVNYTVRKESSPIGLFGTSSLFSSAATELPLVKAKTIKLSESVGNVGEEIKIKI</sequence>
<reference evidence="1" key="1">
    <citation type="submission" date="2023-11" db="EMBL/GenBank/DDBJ databases">
        <authorList>
            <person name="Poullet M."/>
        </authorList>
    </citation>
    <scope>NUCLEOTIDE SEQUENCE</scope>
    <source>
        <strain evidence="1">E1834</strain>
    </source>
</reference>
<protein>
    <submittedName>
        <fullName evidence="1">Uncharacterized protein</fullName>
    </submittedName>
</protein>
<organism evidence="1 2">
    <name type="scientific">Meloidogyne enterolobii</name>
    <name type="common">Root-knot nematode worm</name>
    <name type="synonym">Meloidogyne mayaguensis</name>
    <dbReference type="NCBI Taxonomy" id="390850"/>
    <lineage>
        <taxon>Eukaryota</taxon>
        <taxon>Metazoa</taxon>
        <taxon>Ecdysozoa</taxon>
        <taxon>Nematoda</taxon>
        <taxon>Chromadorea</taxon>
        <taxon>Rhabditida</taxon>
        <taxon>Tylenchina</taxon>
        <taxon>Tylenchomorpha</taxon>
        <taxon>Tylenchoidea</taxon>
        <taxon>Meloidogynidae</taxon>
        <taxon>Meloidogyninae</taxon>
        <taxon>Meloidogyne</taxon>
    </lineage>
</organism>
<evidence type="ECO:0000313" key="2">
    <source>
        <dbReference type="Proteomes" id="UP001497535"/>
    </source>
</evidence>
<keyword evidence="2" id="KW-1185">Reference proteome</keyword>
<comment type="caution">
    <text evidence="1">The sequence shown here is derived from an EMBL/GenBank/DDBJ whole genome shotgun (WGS) entry which is preliminary data.</text>
</comment>
<proteinExistence type="predicted"/>
<dbReference type="EMBL" id="CAVMJV010000064">
    <property type="protein sequence ID" value="CAK5087221.1"/>
    <property type="molecule type" value="Genomic_DNA"/>
</dbReference>
<gene>
    <name evidence="1" type="ORF">MENTE1834_LOCUS34763</name>
</gene>
<name>A0ACB1A853_MELEN</name>
<evidence type="ECO:0000313" key="1">
    <source>
        <dbReference type="EMBL" id="CAK5087221.1"/>
    </source>
</evidence>